<gene>
    <name evidence="1" type="ORF">PACLA_8A059556</name>
</gene>
<dbReference type="Proteomes" id="UP001152795">
    <property type="component" value="Unassembled WGS sequence"/>
</dbReference>
<dbReference type="Pfam" id="PF13176">
    <property type="entry name" value="TPR_7"/>
    <property type="match status" value="1"/>
</dbReference>
<dbReference type="Pfam" id="PF13424">
    <property type="entry name" value="TPR_12"/>
    <property type="match status" value="6"/>
</dbReference>
<organism evidence="1 2">
    <name type="scientific">Paramuricea clavata</name>
    <name type="common">Red gorgonian</name>
    <name type="synonym">Violescent sea-whip</name>
    <dbReference type="NCBI Taxonomy" id="317549"/>
    <lineage>
        <taxon>Eukaryota</taxon>
        <taxon>Metazoa</taxon>
        <taxon>Cnidaria</taxon>
        <taxon>Anthozoa</taxon>
        <taxon>Octocorallia</taxon>
        <taxon>Malacalcyonacea</taxon>
        <taxon>Plexauridae</taxon>
        <taxon>Paramuricea</taxon>
    </lineage>
</organism>
<dbReference type="PANTHER" id="PTHR10098:SF108">
    <property type="entry name" value="TETRATRICOPEPTIDE REPEAT PROTEIN 28"/>
    <property type="match status" value="1"/>
</dbReference>
<name>A0A7D9INF1_PARCT</name>
<dbReference type="PANTHER" id="PTHR10098">
    <property type="entry name" value="RAPSYN-RELATED"/>
    <property type="match status" value="1"/>
</dbReference>
<dbReference type="Gene3D" id="1.25.40.10">
    <property type="entry name" value="Tetratricopeptide repeat domain"/>
    <property type="match status" value="5"/>
</dbReference>
<comment type="caution">
    <text evidence="1">The sequence shown here is derived from an EMBL/GenBank/DDBJ whole genome shotgun (WGS) entry which is preliminary data.</text>
</comment>
<dbReference type="EMBL" id="CACRXK020007281">
    <property type="protein sequence ID" value="CAB4011835.1"/>
    <property type="molecule type" value="Genomic_DNA"/>
</dbReference>
<dbReference type="InterPro" id="IPR011990">
    <property type="entry name" value="TPR-like_helical_dom_sf"/>
</dbReference>
<dbReference type="SUPFAM" id="SSF48452">
    <property type="entry name" value="TPR-like"/>
    <property type="match status" value="4"/>
</dbReference>
<evidence type="ECO:0000313" key="1">
    <source>
        <dbReference type="EMBL" id="CAB4011835.1"/>
    </source>
</evidence>
<dbReference type="AlphaFoldDB" id="A0A7D9INF1"/>
<evidence type="ECO:0000313" key="2">
    <source>
        <dbReference type="Proteomes" id="UP001152795"/>
    </source>
</evidence>
<keyword evidence="2" id="KW-1185">Reference proteome</keyword>
<dbReference type="PROSITE" id="PS50293">
    <property type="entry name" value="TPR_REGION"/>
    <property type="match status" value="1"/>
</dbReference>
<dbReference type="PROSITE" id="PS50005">
    <property type="entry name" value="TPR"/>
    <property type="match status" value="11"/>
</dbReference>
<dbReference type="SMART" id="SM00028">
    <property type="entry name" value="TPR"/>
    <property type="match status" value="13"/>
</dbReference>
<protein>
    <submittedName>
        <fullName evidence="1">Tetratricopeptide repeat 28-like</fullName>
    </submittedName>
</protein>
<dbReference type="InterPro" id="IPR024983">
    <property type="entry name" value="CHAT_dom"/>
</dbReference>
<proteinExistence type="predicted"/>
<dbReference type="OrthoDB" id="5961805at2759"/>
<reference evidence="1" key="1">
    <citation type="submission" date="2020-04" db="EMBL/GenBank/DDBJ databases">
        <authorList>
            <person name="Alioto T."/>
            <person name="Alioto T."/>
            <person name="Gomez Garrido J."/>
        </authorList>
    </citation>
    <scope>NUCLEOTIDE SEQUENCE</scope>
    <source>
        <strain evidence="1">A484AB</strain>
    </source>
</reference>
<dbReference type="Pfam" id="PF12770">
    <property type="entry name" value="CHAT"/>
    <property type="match status" value="1"/>
</dbReference>
<accession>A0A7D9INF1</accession>
<sequence length="1054" mass="116313">MGDTYHASGEYHKAIDYHKKDLEISTGIGDRSGIARSNRNLGNAYASLGEYQKAIDYHKKDLEVSTAIGDQSGIARSNGNLGNAYDSLGEYQKAIDYHEKDLEISTAIGDRSGKAGSNANLGNVYHILGEYQKAIDYHKKDLEISTAIGDRSGIARSNANLGSAYHRLGEYQKAIDYHKKDLEISTAIGDRSGIAKTNGNLGKVYDSLGEYQNAVEYHKKDLEISTAIGDRPGIARSNGNLGNAYDSLGEYQKAIEHHKKDLEISNAIGDPSEIAKTNGNLGNVYDSLGEYQKAIDYHKKDLEISTAIGDRSGIARSNCNLGNAYESLGEYQKAIDYYKKDLELSTAIGDRSGIARSNGNLGNAYHSLGEYQMATDYNKKSLKISTAIGDGSGIARSNANLGNAYDSVGEYQKAIDYHKKDLEISTAIGDRSGIARSNGNLGNAYHSLGEYQKAIDYHKKNLEISTAIGDLSGIARSNGNLANAYDSLGEYQKAIDYYEKDLEISTAIGDRSGIAICRGNLGISHRCLGEYEVATFHLIESISFFDEMFLESVPEQNQLTFVKQYFISHTILMSCFLLLERAESALLVIDLGRSKELHCCIEKRRNSVDKDLFDYARAIWNRIEAREEQIEIEGLQTLLHLGKNDTSILVFAFDWEGFLNTWVLAEKVIFRKVLDSRRETFYLLIMELLGRVNVKVDRNSSFYILDSVANTNNQVMSLFEFPSAMPASKNAVVNPASYNDFSDQNILEMLFKLLVDPVIDIVKGNKLIIIPDPLLFFAPFSALIDENGSYLSNGYSVQISPSLHTLKCTMEQSFDSNFGFALFVGNPTVGKVSLNGKDVTPADLPNAAEEVKCLSKFFKARPLLGREATKQVVLQLLTGASIIHIAAHGEPTRGEIMLASNSSLTGQCSSVGKPESYLLTQGDILNISVQARLVVLCCCHSGQGEITSEGVVGITRAFLAAGARCVLATLWPISDYATKEFMEKLYGELCQETPVCEALRRTMNFFQTHGKEEYRSSWIWAPFTIYGEDVKFGKDEIEKIREKSHGFFSGFVVV</sequence>
<dbReference type="InterPro" id="IPR019734">
    <property type="entry name" value="TPR_rpt"/>
</dbReference>